<dbReference type="Proteomes" id="UP000324222">
    <property type="component" value="Unassembled WGS sequence"/>
</dbReference>
<protein>
    <submittedName>
        <fullName evidence="1">Uncharacterized protein</fullName>
    </submittedName>
</protein>
<dbReference type="AlphaFoldDB" id="A0A5B7GZJ3"/>
<comment type="caution">
    <text evidence="1">The sequence shown here is derived from an EMBL/GenBank/DDBJ whole genome shotgun (WGS) entry which is preliminary data.</text>
</comment>
<organism evidence="1 2">
    <name type="scientific">Portunus trituberculatus</name>
    <name type="common">Swimming crab</name>
    <name type="synonym">Neptunus trituberculatus</name>
    <dbReference type="NCBI Taxonomy" id="210409"/>
    <lineage>
        <taxon>Eukaryota</taxon>
        <taxon>Metazoa</taxon>
        <taxon>Ecdysozoa</taxon>
        <taxon>Arthropoda</taxon>
        <taxon>Crustacea</taxon>
        <taxon>Multicrustacea</taxon>
        <taxon>Malacostraca</taxon>
        <taxon>Eumalacostraca</taxon>
        <taxon>Eucarida</taxon>
        <taxon>Decapoda</taxon>
        <taxon>Pleocyemata</taxon>
        <taxon>Brachyura</taxon>
        <taxon>Eubrachyura</taxon>
        <taxon>Portunoidea</taxon>
        <taxon>Portunidae</taxon>
        <taxon>Portuninae</taxon>
        <taxon>Portunus</taxon>
    </lineage>
</organism>
<gene>
    <name evidence="1" type="ORF">E2C01_056412</name>
</gene>
<evidence type="ECO:0000313" key="2">
    <source>
        <dbReference type="Proteomes" id="UP000324222"/>
    </source>
</evidence>
<evidence type="ECO:0000313" key="1">
    <source>
        <dbReference type="EMBL" id="MPC62328.1"/>
    </source>
</evidence>
<dbReference type="EMBL" id="VSRR010019546">
    <property type="protein sequence ID" value="MPC62328.1"/>
    <property type="molecule type" value="Genomic_DNA"/>
</dbReference>
<keyword evidence="2" id="KW-1185">Reference proteome</keyword>
<sequence length="75" mass="8538">MRGHAAGNVCHGMRRRTLRTRMTESSKVTTSDRSDDNLEVKGLRFLPFRGVIGVTIASFRSCRAPSYRILQDYHP</sequence>
<reference evidence="1 2" key="1">
    <citation type="submission" date="2019-05" db="EMBL/GenBank/DDBJ databases">
        <title>Another draft genome of Portunus trituberculatus and its Hox gene families provides insights of decapod evolution.</title>
        <authorList>
            <person name="Jeong J.-H."/>
            <person name="Song I."/>
            <person name="Kim S."/>
            <person name="Choi T."/>
            <person name="Kim D."/>
            <person name="Ryu S."/>
            <person name="Kim W."/>
        </authorList>
    </citation>
    <scope>NUCLEOTIDE SEQUENCE [LARGE SCALE GENOMIC DNA]</scope>
    <source>
        <tissue evidence="1">Muscle</tissue>
    </source>
</reference>
<accession>A0A5B7GZJ3</accession>
<proteinExistence type="predicted"/>
<name>A0A5B7GZJ3_PORTR</name>